<protein>
    <submittedName>
        <fullName evidence="7">Aromatic ring-opening dioxygenase family protein</fullName>
    </submittedName>
</protein>
<dbReference type="PANTHER" id="PTHR30096:SF1">
    <property type="entry name" value="AROMATIC RING-OPENING DIOXYGENASE FAMILY PROTEIN (AFU_ORTHOLOGUE AFUA_7G00640)"/>
    <property type="match status" value="1"/>
</dbReference>
<sequence>MMLGEESEPAKIWEEVGNECLRRGVRRIVMMGAHWATLGDAVEVSMNPEPKKLPMGGVRDDRYLPYKLVPDIEGGQEVLERLCAAGFKAQAAPKFDWIHDTFLVIIRMFPHCVPIPTTLVSMNARYDPHFHVKIGAALRPMRYDGTLIIGSGGSVHNLYRNHWEHMFRFSDNFAQPVPPDDWALQFRQAVEDAILCNEGPQLRRALTRLMKHPRFRDAHGTDDHWMASLFVAGAAGGMDELGPNVIMGECWELVNMCNTQYQLGSWD</sequence>
<dbReference type="GO" id="GO:0016702">
    <property type="term" value="F:oxidoreductase activity, acting on single donors with incorporation of molecular oxygen, incorporation of two atoms of oxygen"/>
    <property type="evidence" value="ECO:0007669"/>
    <property type="project" value="UniProtKB-ARBA"/>
</dbReference>
<dbReference type="PANTHER" id="PTHR30096">
    <property type="entry name" value="4,5-DOPA DIOXYGENASE EXTRADIOL-LIKE PROTEIN"/>
    <property type="match status" value="1"/>
</dbReference>
<dbReference type="AlphaFoldDB" id="A0A9W9P9U0"/>
<dbReference type="OrthoDB" id="7396853at2759"/>
<evidence type="ECO:0000313" key="8">
    <source>
        <dbReference type="Proteomes" id="UP001147733"/>
    </source>
</evidence>
<dbReference type="SUPFAM" id="SSF53213">
    <property type="entry name" value="LigB-like"/>
    <property type="match status" value="1"/>
</dbReference>
<dbReference type="GeneID" id="81380191"/>
<keyword evidence="7" id="KW-0223">Dioxygenase</keyword>
<dbReference type="Pfam" id="PF02900">
    <property type="entry name" value="LigB"/>
    <property type="match status" value="1"/>
</dbReference>
<dbReference type="GO" id="GO:0008270">
    <property type="term" value="F:zinc ion binding"/>
    <property type="evidence" value="ECO:0007669"/>
    <property type="project" value="InterPro"/>
</dbReference>
<dbReference type="GO" id="GO:0008198">
    <property type="term" value="F:ferrous iron binding"/>
    <property type="evidence" value="ECO:0007669"/>
    <property type="project" value="InterPro"/>
</dbReference>
<proteinExistence type="inferred from homology"/>
<comment type="cofactor">
    <cofactor evidence="1">
        <name>Zn(2+)</name>
        <dbReference type="ChEBI" id="CHEBI:29105"/>
    </cofactor>
</comment>
<accession>A0A9W9P9U0</accession>
<evidence type="ECO:0000313" key="7">
    <source>
        <dbReference type="EMBL" id="KAJ5240513.1"/>
    </source>
</evidence>
<reference evidence="7" key="1">
    <citation type="submission" date="2022-11" db="EMBL/GenBank/DDBJ databases">
        <authorList>
            <person name="Petersen C."/>
        </authorList>
    </citation>
    <scope>NUCLEOTIDE SEQUENCE</scope>
    <source>
        <strain evidence="7">IBT 23319</strain>
    </source>
</reference>
<dbReference type="EMBL" id="JAPQKT010000002">
    <property type="protein sequence ID" value="KAJ5240513.1"/>
    <property type="molecule type" value="Genomic_DNA"/>
</dbReference>
<evidence type="ECO:0000256" key="5">
    <source>
        <dbReference type="ARBA" id="ARBA00023002"/>
    </source>
</evidence>
<dbReference type="InterPro" id="IPR014436">
    <property type="entry name" value="Extradiol_dOase_DODA"/>
</dbReference>
<gene>
    <name evidence="7" type="ORF">N7469_002104</name>
</gene>
<evidence type="ECO:0000259" key="6">
    <source>
        <dbReference type="Pfam" id="PF02900"/>
    </source>
</evidence>
<keyword evidence="3" id="KW-0479">Metal-binding</keyword>
<feature type="domain" description="Extradiol ring-cleavage dioxygenase class III enzyme subunit B" evidence="6">
    <location>
        <begin position="10"/>
        <end position="237"/>
    </location>
</feature>
<keyword evidence="4" id="KW-0862">Zinc</keyword>
<evidence type="ECO:0000256" key="2">
    <source>
        <dbReference type="ARBA" id="ARBA00007581"/>
    </source>
</evidence>
<evidence type="ECO:0000256" key="4">
    <source>
        <dbReference type="ARBA" id="ARBA00022833"/>
    </source>
</evidence>
<reference evidence="7" key="2">
    <citation type="journal article" date="2023" name="IMA Fungus">
        <title>Comparative genomic study of the Penicillium genus elucidates a diverse pangenome and 15 lateral gene transfer events.</title>
        <authorList>
            <person name="Petersen C."/>
            <person name="Sorensen T."/>
            <person name="Nielsen M.R."/>
            <person name="Sondergaard T.E."/>
            <person name="Sorensen J.L."/>
            <person name="Fitzpatrick D.A."/>
            <person name="Frisvad J.C."/>
            <person name="Nielsen K.L."/>
        </authorList>
    </citation>
    <scope>NUCLEOTIDE SEQUENCE</scope>
    <source>
        <strain evidence="7">IBT 23319</strain>
    </source>
</reference>
<comment type="caution">
    <text evidence="7">The sequence shown here is derived from an EMBL/GenBank/DDBJ whole genome shotgun (WGS) entry which is preliminary data.</text>
</comment>
<keyword evidence="8" id="KW-1185">Reference proteome</keyword>
<dbReference type="InterPro" id="IPR004183">
    <property type="entry name" value="Xdiol_dOase_suB"/>
</dbReference>
<dbReference type="CDD" id="cd07363">
    <property type="entry name" value="45_DOPA_Dioxygenase"/>
    <property type="match status" value="1"/>
</dbReference>
<organism evidence="7 8">
    <name type="scientific">Penicillium citrinum</name>
    <dbReference type="NCBI Taxonomy" id="5077"/>
    <lineage>
        <taxon>Eukaryota</taxon>
        <taxon>Fungi</taxon>
        <taxon>Dikarya</taxon>
        <taxon>Ascomycota</taxon>
        <taxon>Pezizomycotina</taxon>
        <taxon>Eurotiomycetes</taxon>
        <taxon>Eurotiomycetidae</taxon>
        <taxon>Eurotiales</taxon>
        <taxon>Aspergillaceae</taxon>
        <taxon>Penicillium</taxon>
    </lineage>
</organism>
<evidence type="ECO:0000256" key="1">
    <source>
        <dbReference type="ARBA" id="ARBA00001947"/>
    </source>
</evidence>
<comment type="similarity">
    <text evidence="2">Belongs to the DODA-type extradiol aromatic ring-opening dioxygenase family.</text>
</comment>
<dbReference type="RefSeq" id="XP_056503518.1">
    <property type="nucleotide sequence ID" value="XM_056641024.1"/>
</dbReference>
<name>A0A9W9P9U0_PENCI</name>
<dbReference type="Gene3D" id="3.40.830.10">
    <property type="entry name" value="LigB-like"/>
    <property type="match status" value="1"/>
</dbReference>
<evidence type="ECO:0000256" key="3">
    <source>
        <dbReference type="ARBA" id="ARBA00022723"/>
    </source>
</evidence>
<keyword evidence="5" id="KW-0560">Oxidoreductase</keyword>
<dbReference type="Proteomes" id="UP001147733">
    <property type="component" value="Unassembled WGS sequence"/>
</dbReference>